<dbReference type="AlphaFoldDB" id="A0A830ECW6"/>
<reference evidence="5" key="3">
    <citation type="submission" date="2022-09" db="EMBL/GenBank/DDBJ databases">
        <title>Complete genome sequence of Vulcanisaeta souniana.</title>
        <authorList>
            <person name="Kato S."/>
            <person name="Itoh T."/>
            <person name="Ohkuma M."/>
        </authorList>
    </citation>
    <scope>NUCLEOTIDE SEQUENCE [LARGE SCALE GENOMIC DNA]</scope>
    <source>
        <strain evidence="5">JCM 11219</strain>
    </source>
</reference>
<evidence type="ECO:0000313" key="3">
    <source>
        <dbReference type="EMBL" id="GGI70318.1"/>
    </source>
</evidence>
<evidence type="ECO:0000313" key="4">
    <source>
        <dbReference type="Proteomes" id="UP000657075"/>
    </source>
</evidence>
<accession>A0A830ECW6</accession>
<keyword evidence="5" id="KW-1185">Reference proteome</keyword>
<dbReference type="EMBL" id="BMNM01000001">
    <property type="protein sequence ID" value="GGI70318.1"/>
    <property type="molecule type" value="Genomic_DNA"/>
</dbReference>
<evidence type="ECO:0000313" key="5">
    <source>
        <dbReference type="Proteomes" id="UP001060771"/>
    </source>
</evidence>
<evidence type="ECO:0000313" key="2">
    <source>
        <dbReference type="EMBL" id="BDR91796.1"/>
    </source>
</evidence>
<sequence>MRSTYVIAALLVVIVIIAVSIAVLRQSTQPASPMSYVNNFRDLLSNGSFTATYSGSYVEISITNTNNEVIRCNSTSDFSVGSINGSRAFIDVIKTTCNGLASNVQFIPMQEMAYWINGSDLCEAAYVVMNNHGSGSINCLPLGRYSVFTAFLPFDELLGNATFAIAVQGYSINYSITTYINYVNTTKWHGQAVYCFNVISNLTRAQSMAGSLGLRSSNDITELICLLPNGLPAIRIINETVVLSPLSSRSTYMYVVQSKSELVNYTLSYFNVTAFNELISMARSQGNG</sequence>
<keyword evidence="1" id="KW-0472">Membrane</keyword>
<keyword evidence="1" id="KW-0812">Transmembrane</keyword>
<keyword evidence="1" id="KW-1133">Transmembrane helix</keyword>
<feature type="transmembrane region" description="Helical" evidence="1">
    <location>
        <begin position="6"/>
        <end position="24"/>
    </location>
</feature>
<dbReference type="GeneID" id="76206440"/>
<evidence type="ECO:0000256" key="1">
    <source>
        <dbReference type="SAM" id="Phobius"/>
    </source>
</evidence>
<protein>
    <submittedName>
        <fullName evidence="3">Uncharacterized protein</fullName>
    </submittedName>
</protein>
<name>A0A830ECW6_9CREN</name>
<dbReference type="Proteomes" id="UP001060771">
    <property type="component" value="Chromosome"/>
</dbReference>
<dbReference type="RefSeq" id="WP_188602466.1">
    <property type="nucleotide sequence ID" value="NZ_AP026830.1"/>
</dbReference>
<reference evidence="3" key="2">
    <citation type="submission" date="2020-09" db="EMBL/GenBank/DDBJ databases">
        <authorList>
            <person name="Sun Q."/>
            <person name="Ohkuma M."/>
        </authorList>
    </citation>
    <scope>NUCLEOTIDE SEQUENCE</scope>
    <source>
        <strain evidence="3">JCM 11219</strain>
    </source>
</reference>
<proteinExistence type="predicted"/>
<dbReference type="Proteomes" id="UP000657075">
    <property type="component" value="Unassembled WGS sequence"/>
</dbReference>
<reference evidence="2" key="4">
    <citation type="journal article" date="2023" name="Microbiol. Resour. Announc.">
        <title>Complete Genome Sequence of Vulcanisaeta souniana Strain IC-059, a Hyperthermophilic Archaeon Isolated from Hot Spring Water in Japan.</title>
        <authorList>
            <person name="Kato S."/>
            <person name="Itoh T."/>
            <person name="Wu L."/>
            <person name="Ma J."/>
            <person name="Ohkuma M."/>
        </authorList>
    </citation>
    <scope>NUCLEOTIDE SEQUENCE</scope>
    <source>
        <strain evidence="2">JCM 11219</strain>
    </source>
</reference>
<gene>
    <name evidence="3" type="ORF">GCM10007112_04100</name>
    <name evidence="2" type="ORF">Vsou_08890</name>
</gene>
<dbReference type="EMBL" id="AP026830">
    <property type="protein sequence ID" value="BDR91796.1"/>
    <property type="molecule type" value="Genomic_DNA"/>
</dbReference>
<reference evidence="3" key="1">
    <citation type="journal article" date="2014" name="Int. J. Syst. Evol. Microbiol.">
        <title>Complete genome sequence of Corynebacterium casei LMG S-19264T (=DSM 44701T), isolated from a smear-ripened cheese.</title>
        <authorList>
            <consortium name="US DOE Joint Genome Institute (JGI-PGF)"/>
            <person name="Walter F."/>
            <person name="Albersmeier A."/>
            <person name="Kalinowski J."/>
            <person name="Ruckert C."/>
        </authorList>
    </citation>
    <scope>NUCLEOTIDE SEQUENCE</scope>
    <source>
        <strain evidence="3">JCM 11219</strain>
    </source>
</reference>
<organism evidence="3 4">
    <name type="scientific">Vulcanisaeta souniana JCM 11219</name>
    <dbReference type="NCBI Taxonomy" id="1293586"/>
    <lineage>
        <taxon>Archaea</taxon>
        <taxon>Thermoproteota</taxon>
        <taxon>Thermoprotei</taxon>
        <taxon>Thermoproteales</taxon>
        <taxon>Thermoproteaceae</taxon>
        <taxon>Vulcanisaeta</taxon>
    </lineage>
</organism>